<dbReference type="AlphaFoldDB" id="X1IK63"/>
<accession>X1IK63</accession>
<gene>
    <name evidence="1" type="ORF">S03H2_55755</name>
</gene>
<reference evidence="1" key="1">
    <citation type="journal article" date="2014" name="Front. Microbiol.">
        <title>High frequency of phylogenetically diverse reductive dehalogenase-homologous genes in deep subseafloor sedimentary metagenomes.</title>
        <authorList>
            <person name="Kawai M."/>
            <person name="Futagami T."/>
            <person name="Toyoda A."/>
            <person name="Takaki Y."/>
            <person name="Nishi S."/>
            <person name="Hori S."/>
            <person name="Arai W."/>
            <person name="Tsubouchi T."/>
            <person name="Morono Y."/>
            <person name="Uchiyama I."/>
            <person name="Ito T."/>
            <person name="Fujiyama A."/>
            <person name="Inagaki F."/>
            <person name="Takami H."/>
        </authorList>
    </citation>
    <scope>NUCLEOTIDE SEQUENCE</scope>
    <source>
        <strain evidence="1">Expedition CK06-06</strain>
    </source>
</reference>
<dbReference type="EMBL" id="BARU01035640">
    <property type="protein sequence ID" value="GAH82816.1"/>
    <property type="molecule type" value="Genomic_DNA"/>
</dbReference>
<comment type="caution">
    <text evidence="1">The sequence shown here is derived from an EMBL/GenBank/DDBJ whole genome shotgun (WGS) entry which is preliminary data.</text>
</comment>
<organism evidence="1">
    <name type="scientific">marine sediment metagenome</name>
    <dbReference type="NCBI Taxonomy" id="412755"/>
    <lineage>
        <taxon>unclassified sequences</taxon>
        <taxon>metagenomes</taxon>
        <taxon>ecological metagenomes</taxon>
    </lineage>
</organism>
<name>X1IK63_9ZZZZ</name>
<protein>
    <recommendedName>
        <fullName evidence="2">DUF4177 domain-containing protein</fullName>
    </recommendedName>
</protein>
<evidence type="ECO:0000313" key="1">
    <source>
        <dbReference type="EMBL" id="GAH82816.1"/>
    </source>
</evidence>
<proteinExistence type="predicted"/>
<sequence>MQKWEYKYIYTDPSGVAVMDQNNALQDNNLSSYLDVAGLGGWEILQILPGIEIPGTMNLMIFFKRQISELAQMRA</sequence>
<evidence type="ECO:0008006" key="2">
    <source>
        <dbReference type="Google" id="ProtNLM"/>
    </source>
</evidence>